<gene>
    <name evidence="2" type="ORF">QN277_001758</name>
</gene>
<dbReference type="AlphaFoldDB" id="A0AAE1TIR2"/>
<evidence type="ECO:0000313" key="2">
    <source>
        <dbReference type="EMBL" id="KAK4285005.1"/>
    </source>
</evidence>
<comment type="caution">
    <text evidence="2">The sequence shown here is derived from an EMBL/GenBank/DDBJ whole genome shotgun (WGS) entry which is preliminary data.</text>
</comment>
<feature type="region of interest" description="Disordered" evidence="1">
    <location>
        <begin position="1"/>
        <end position="69"/>
    </location>
</feature>
<dbReference type="Proteomes" id="UP001293593">
    <property type="component" value="Unassembled WGS sequence"/>
</dbReference>
<evidence type="ECO:0000256" key="1">
    <source>
        <dbReference type="SAM" id="MobiDB-lite"/>
    </source>
</evidence>
<feature type="compositionally biased region" description="Polar residues" evidence="1">
    <location>
        <begin position="7"/>
        <end position="17"/>
    </location>
</feature>
<evidence type="ECO:0000313" key="3">
    <source>
        <dbReference type="Proteomes" id="UP001293593"/>
    </source>
</evidence>
<protein>
    <submittedName>
        <fullName evidence="2">Uncharacterized protein</fullName>
    </submittedName>
</protein>
<dbReference type="EMBL" id="JAWXYG010000001">
    <property type="protein sequence ID" value="KAK4285005.1"/>
    <property type="molecule type" value="Genomic_DNA"/>
</dbReference>
<name>A0AAE1TIR2_9FABA</name>
<organism evidence="2 3">
    <name type="scientific">Acacia crassicarpa</name>
    <name type="common">northern wattle</name>
    <dbReference type="NCBI Taxonomy" id="499986"/>
    <lineage>
        <taxon>Eukaryota</taxon>
        <taxon>Viridiplantae</taxon>
        <taxon>Streptophyta</taxon>
        <taxon>Embryophyta</taxon>
        <taxon>Tracheophyta</taxon>
        <taxon>Spermatophyta</taxon>
        <taxon>Magnoliopsida</taxon>
        <taxon>eudicotyledons</taxon>
        <taxon>Gunneridae</taxon>
        <taxon>Pentapetalae</taxon>
        <taxon>rosids</taxon>
        <taxon>fabids</taxon>
        <taxon>Fabales</taxon>
        <taxon>Fabaceae</taxon>
        <taxon>Caesalpinioideae</taxon>
        <taxon>mimosoid clade</taxon>
        <taxon>Acacieae</taxon>
        <taxon>Acacia</taxon>
    </lineage>
</organism>
<accession>A0AAE1TIR2</accession>
<reference evidence="2" key="1">
    <citation type="submission" date="2023-10" db="EMBL/GenBank/DDBJ databases">
        <title>Chromosome-level genome of the transformable northern wattle, Acacia crassicarpa.</title>
        <authorList>
            <person name="Massaro I."/>
            <person name="Sinha N.R."/>
            <person name="Poethig S."/>
            <person name="Leichty A.R."/>
        </authorList>
    </citation>
    <scope>NUCLEOTIDE SEQUENCE</scope>
    <source>
        <strain evidence="2">Acra3RX</strain>
        <tissue evidence="2">Leaf</tissue>
    </source>
</reference>
<proteinExistence type="predicted"/>
<keyword evidence="3" id="KW-1185">Reference proteome</keyword>
<sequence>MGEKSSSHMSNIVTEGTGQKEPGSGNTYRTGKKVQGIGGKEKGSTNPYGTGEKVDATEPQSFKAFNHFE</sequence>